<name>A0A2P6MMD2_9EUKA</name>
<organism evidence="2 3">
    <name type="scientific">Planoprotostelium fungivorum</name>
    <dbReference type="NCBI Taxonomy" id="1890364"/>
    <lineage>
        <taxon>Eukaryota</taxon>
        <taxon>Amoebozoa</taxon>
        <taxon>Evosea</taxon>
        <taxon>Variosea</taxon>
        <taxon>Cavosteliida</taxon>
        <taxon>Cavosteliaceae</taxon>
        <taxon>Planoprotostelium</taxon>
    </lineage>
</organism>
<protein>
    <submittedName>
        <fullName evidence="2">Uncharacterized protein</fullName>
    </submittedName>
</protein>
<evidence type="ECO:0000256" key="1">
    <source>
        <dbReference type="SAM" id="MobiDB-lite"/>
    </source>
</evidence>
<sequence length="110" mass="12808">YGFAKCKIAKKSQEDSKWLQKKTKTDTETSIMGKKGKGEKKKWKDLTPEEKTKALQDRIKDHMRHQEKNQLIVYSYFGTPTLDVENNNLLFPCNIHKKKHKAQGPPTNPH</sequence>
<reference evidence="2 3" key="1">
    <citation type="journal article" date="2018" name="Genome Biol. Evol.">
        <title>Multiple Roots of Fruiting Body Formation in Amoebozoa.</title>
        <authorList>
            <person name="Hillmann F."/>
            <person name="Forbes G."/>
            <person name="Novohradska S."/>
            <person name="Ferling I."/>
            <person name="Riege K."/>
            <person name="Groth M."/>
            <person name="Westermann M."/>
            <person name="Marz M."/>
            <person name="Spaller T."/>
            <person name="Winckler T."/>
            <person name="Schaap P."/>
            <person name="Glockner G."/>
        </authorList>
    </citation>
    <scope>NUCLEOTIDE SEQUENCE [LARGE SCALE GENOMIC DNA]</scope>
    <source>
        <strain evidence="2 3">Jena</strain>
    </source>
</reference>
<evidence type="ECO:0000313" key="2">
    <source>
        <dbReference type="EMBL" id="PRP72857.1"/>
    </source>
</evidence>
<gene>
    <name evidence="2" type="ORF">PROFUN_17139</name>
</gene>
<comment type="caution">
    <text evidence="2">The sequence shown here is derived from an EMBL/GenBank/DDBJ whole genome shotgun (WGS) entry which is preliminary data.</text>
</comment>
<proteinExistence type="predicted"/>
<dbReference type="Proteomes" id="UP000241769">
    <property type="component" value="Unassembled WGS sequence"/>
</dbReference>
<dbReference type="EMBL" id="MDYQ01000788">
    <property type="protein sequence ID" value="PRP72857.1"/>
    <property type="molecule type" value="Genomic_DNA"/>
</dbReference>
<dbReference type="AlphaFoldDB" id="A0A2P6MMD2"/>
<feature type="non-terminal residue" evidence="2">
    <location>
        <position position="1"/>
    </location>
</feature>
<feature type="compositionally biased region" description="Basic and acidic residues" evidence="1">
    <location>
        <begin position="14"/>
        <end position="27"/>
    </location>
</feature>
<accession>A0A2P6MMD2</accession>
<keyword evidence="3" id="KW-1185">Reference proteome</keyword>
<feature type="region of interest" description="Disordered" evidence="1">
    <location>
        <begin position="14"/>
        <end position="47"/>
    </location>
</feature>
<evidence type="ECO:0000313" key="3">
    <source>
        <dbReference type="Proteomes" id="UP000241769"/>
    </source>
</evidence>
<dbReference type="InParanoid" id="A0A2P6MMD2"/>